<dbReference type="EMBL" id="CH479181">
    <property type="protein sequence ID" value="EDW32578.1"/>
    <property type="molecule type" value="Genomic_DNA"/>
</dbReference>
<dbReference type="AlphaFoldDB" id="B4GD83"/>
<keyword evidence="2" id="KW-1185">Reference proteome</keyword>
<evidence type="ECO:0000313" key="1">
    <source>
        <dbReference type="EMBL" id="EDW32578.1"/>
    </source>
</evidence>
<sequence>MPQQQPQLLTMVNIGLFLSGQLQLLDLLVPRAYSVCHGHSVALQQSCGRQYDRKMPRTLRPVDQGCTRVAKNIN</sequence>
<protein>
    <submittedName>
        <fullName evidence="1">GL11714</fullName>
    </submittedName>
</protein>
<dbReference type="HOGENOM" id="CLU_2690434_0_0_1"/>
<dbReference type="Proteomes" id="UP000008744">
    <property type="component" value="Unassembled WGS sequence"/>
</dbReference>
<evidence type="ECO:0000313" key="2">
    <source>
        <dbReference type="Proteomes" id="UP000008744"/>
    </source>
</evidence>
<reference evidence="1 2" key="1">
    <citation type="journal article" date="2007" name="Nature">
        <title>Evolution of genes and genomes on the Drosophila phylogeny.</title>
        <authorList>
            <consortium name="Drosophila 12 Genomes Consortium"/>
            <person name="Clark A.G."/>
            <person name="Eisen M.B."/>
            <person name="Smith D.R."/>
            <person name="Bergman C.M."/>
            <person name="Oliver B."/>
            <person name="Markow T.A."/>
            <person name="Kaufman T.C."/>
            <person name="Kellis M."/>
            <person name="Gelbart W."/>
            <person name="Iyer V.N."/>
            <person name="Pollard D.A."/>
            <person name="Sackton T.B."/>
            <person name="Larracuente A.M."/>
            <person name="Singh N.D."/>
            <person name="Abad J.P."/>
            <person name="Abt D.N."/>
            <person name="Adryan B."/>
            <person name="Aguade M."/>
            <person name="Akashi H."/>
            <person name="Anderson W.W."/>
            <person name="Aquadro C.F."/>
            <person name="Ardell D.H."/>
            <person name="Arguello R."/>
            <person name="Artieri C.G."/>
            <person name="Barbash D.A."/>
            <person name="Barker D."/>
            <person name="Barsanti P."/>
            <person name="Batterham P."/>
            <person name="Batzoglou S."/>
            <person name="Begun D."/>
            <person name="Bhutkar A."/>
            <person name="Blanco E."/>
            <person name="Bosak S.A."/>
            <person name="Bradley R.K."/>
            <person name="Brand A.D."/>
            <person name="Brent M.R."/>
            <person name="Brooks A.N."/>
            <person name="Brown R.H."/>
            <person name="Butlin R.K."/>
            <person name="Caggese C."/>
            <person name="Calvi B.R."/>
            <person name="Bernardo de Carvalho A."/>
            <person name="Caspi A."/>
            <person name="Castrezana S."/>
            <person name="Celniker S.E."/>
            <person name="Chang J.L."/>
            <person name="Chapple C."/>
            <person name="Chatterji S."/>
            <person name="Chinwalla A."/>
            <person name="Civetta A."/>
            <person name="Clifton S.W."/>
            <person name="Comeron J.M."/>
            <person name="Costello J.C."/>
            <person name="Coyne J.A."/>
            <person name="Daub J."/>
            <person name="David R.G."/>
            <person name="Delcher A.L."/>
            <person name="Delehaunty K."/>
            <person name="Do C.B."/>
            <person name="Ebling H."/>
            <person name="Edwards K."/>
            <person name="Eickbush T."/>
            <person name="Evans J.D."/>
            <person name="Filipski A."/>
            <person name="Findeiss S."/>
            <person name="Freyhult E."/>
            <person name="Fulton L."/>
            <person name="Fulton R."/>
            <person name="Garcia A.C."/>
            <person name="Gardiner A."/>
            <person name="Garfield D.A."/>
            <person name="Garvin B.E."/>
            <person name="Gibson G."/>
            <person name="Gilbert D."/>
            <person name="Gnerre S."/>
            <person name="Godfrey J."/>
            <person name="Good R."/>
            <person name="Gotea V."/>
            <person name="Gravely B."/>
            <person name="Greenberg A.J."/>
            <person name="Griffiths-Jones S."/>
            <person name="Gross S."/>
            <person name="Guigo R."/>
            <person name="Gustafson E.A."/>
            <person name="Haerty W."/>
            <person name="Hahn M.W."/>
            <person name="Halligan D.L."/>
            <person name="Halpern A.L."/>
            <person name="Halter G.M."/>
            <person name="Han M.V."/>
            <person name="Heger A."/>
            <person name="Hillier L."/>
            <person name="Hinrichs A.S."/>
            <person name="Holmes I."/>
            <person name="Hoskins R.A."/>
            <person name="Hubisz M.J."/>
            <person name="Hultmark D."/>
            <person name="Huntley M.A."/>
            <person name="Jaffe D.B."/>
            <person name="Jagadeeshan S."/>
            <person name="Jeck W.R."/>
            <person name="Johnson J."/>
            <person name="Jones C.D."/>
            <person name="Jordan W.C."/>
            <person name="Karpen G.H."/>
            <person name="Kataoka E."/>
            <person name="Keightley P.D."/>
            <person name="Kheradpour P."/>
            <person name="Kirkness E.F."/>
            <person name="Koerich L.B."/>
            <person name="Kristiansen K."/>
            <person name="Kudrna D."/>
            <person name="Kulathinal R.J."/>
            <person name="Kumar S."/>
            <person name="Kwok R."/>
            <person name="Lander E."/>
            <person name="Langley C.H."/>
            <person name="Lapoint R."/>
            <person name="Lazzaro B.P."/>
            <person name="Lee S.J."/>
            <person name="Levesque L."/>
            <person name="Li R."/>
            <person name="Lin C.F."/>
            <person name="Lin M.F."/>
            <person name="Lindblad-Toh K."/>
            <person name="Llopart A."/>
            <person name="Long M."/>
            <person name="Low L."/>
            <person name="Lozovsky E."/>
            <person name="Lu J."/>
            <person name="Luo M."/>
            <person name="Machado C.A."/>
            <person name="Makalowski W."/>
            <person name="Marzo M."/>
            <person name="Matsuda M."/>
            <person name="Matzkin L."/>
            <person name="McAllister B."/>
            <person name="McBride C.S."/>
            <person name="McKernan B."/>
            <person name="McKernan K."/>
            <person name="Mendez-Lago M."/>
            <person name="Minx P."/>
            <person name="Mollenhauer M.U."/>
            <person name="Montooth K."/>
            <person name="Mount S.M."/>
            <person name="Mu X."/>
            <person name="Myers E."/>
            <person name="Negre B."/>
            <person name="Newfeld S."/>
            <person name="Nielsen R."/>
            <person name="Noor M.A."/>
            <person name="O'Grady P."/>
            <person name="Pachter L."/>
            <person name="Papaceit M."/>
            <person name="Parisi M.J."/>
            <person name="Parisi M."/>
            <person name="Parts L."/>
            <person name="Pedersen J.S."/>
            <person name="Pesole G."/>
            <person name="Phillippy A.M."/>
            <person name="Ponting C.P."/>
            <person name="Pop M."/>
            <person name="Porcelli D."/>
            <person name="Powell J.R."/>
            <person name="Prohaska S."/>
            <person name="Pruitt K."/>
            <person name="Puig M."/>
            <person name="Quesneville H."/>
            <person name="Ram K.R."/>
            <person name="Rand D."/>
            <person name="Rasmussen M.D."/>
            <person name="Reed L.K."/>
            <person name="Reenan R."/>
            <person name="Reily A."/>
            <person name="Remington K.A."/>
            <person name="Rieger T.T."/>
            <person name="Ritchie M.G."/>
            <person name="Robin C."/>
            <person name="Rogers Y.H."/>
            <person name="Rohde C."/>
            <person name="Rozas J."/>
            <person name="Rubenfield M.J."/>
            <person name="Ruiz A."/>
            <person name="Russo S."/>
            <person name="Salzberg S.L."/>
            <person name="Sanchez-Gracia A."/>
            <person name="Saranga D.J."/>
            <person name="Sato H."/>
            <person name="Schaeffer S.W."/>
            <person name="Schatz M.C."/>
            <person name="Schlenke T."/>
            <person name="Schwartz R."/>
            <person name="Segarra C."/>
            <person name="Singh R.S."/>
            <person name="Sirot L."/>
            <person name="Sirota M."/>
            <person name="Sisneros N.B."/>
            <person name="Smith C.D."/>
            <person name="Smith T.F."/>
            <person name="Spieth J."/>
            <person name="Stage D.E."/>
            <person name="Stark A."/>
            <person name="Stephan W."/>
            <person name="Strausberg R.L."/>
            <person name="Strempel S."/>
            <person name="Sturgill D."/>
            <person name="Sutton G."/>
            <person name="Sutton G.G."/>
            <person name="Tao W."/>
            <person name="Teichmann S."/>
            <person name="Tobari Y.N."/>
            <person name="Tomimura Y."/>
            <person name="Tsolas J.M."/>
            <person name="Valente V.L."/>
            <person name="Venter E."/>
            <person name="Venter J.C."/>
            <person name="Vicario S."/>
            <person name="Vieira F.G."/>
            <person name="Vilella A.J."/>
            <person name="Villasante A."/>
            <person name="Walenz B."/>
            <person name="Wang J."/>
            <person name="Wasserman M."/>
            <person name="Watts T."/>
            <person name="Wilson D."/>
            <person name="Wilson R.K."/>
            <person name="Wing R.A."/>
            <person name="Wolfner M.F."/>
            <person name="Wong A."/>
            <person name="Wong G.K."/>
            <person name="Wu C.I."/>
            <person name="Wu G."/>
            <person name="Yamamoto D."/>
            <person name="Yang H.P."/>
            <person name="Yang S.P."/>
            <person name="Yorke J.A."/>
            <person name="Yoshida K."/>
            <person name="Zdobnov E."/>
            <person name="Zhang P."/>
            <person name="Zhang Y."/>
            <person name="Zimin A.V."/>
            <person name="Baldwin J."/>
            <person name="Abdouelleil A."/>
            <person name="Abdulkadir J."/>
            <person name="Abebe A."/>
            <person name="Abera B."/>
            <person name="Abreu J."/>
            <person name="Acer S.C."/>
            <person name="Aftuck L."/>
            <person name="Alexander A."/>
            <person name="An P."/>
            <person name="Anderson E."/>
            <person name="Anderson S."/>
            <person name="Arachi H."/>
            <person name="Azer M."/>
            <person name="Bachantsang P."/>
            <person name="Barry A."/>
            <person name="Bayul T."/>
            <person name="Berlin A."/>
            <person name="Bessette D."/>
            <person name="Bloom T."/>
            <person name="Blye J."/>
            <person name="Boguslavskiy L."/>
            <person name="Bonnet C."/>
            <person name="Boukhgalter B."/>
            <person name="Bourzgui I."/>
            <person name="Brown A."/>
            <person name="Cahill P."/>
            <person name="Channer S."/>
            <person name="Cheshatsang Y."/>
            <person name="Chuda L."/>
            <person name="Citroen M."/>
            <person name="Collymore A."/>
            <person name="Cooke P."/>
            <person name="Costello M."/>
            <person name="D'Aco K."/>
            <person name="Daza R."/>
            <person name="De Haan G."/>
            <person name="DeGray S."/>
            <person name="DeMaso C."/>
            <person name="Dhargay N."/>
            <person name="Dooley K."/>
            <person name="Dooley E."/>
            <person name="Doricent M."/>
            <person name="Dorje P."/>
            <person name="Dorjee K."/>
            <person name="Dupes A."/>
            <person name="Elong R."/>
            <person name="Falk J."/>
            <person name="Farina A."/>
            <person name="Faro S."/>
            <person name="Ferguson D."/>
            <person name="Fisher S."/>
            <person name="Foley C.D."/>
            <person name="Franke A."/>
            <person name="Friedrich D."/>
            <person name="Gadbois L."/>
            <person name="Gearin G."/>
            <person name="Gearin C.R."/>
            <person name="Giannoukos G."/>
            <person name="Goode T."/>
            <person name="Graham J."/>
            <person name="Grandbois E."/>
            <person name="Grewal S."/>
            <person name="Gyaltsen K."/>
            <person name="Hafez N."/>
            <person name="Hagos B."/>
            <person name="Hall J."/>
            <person name="Henson C."/>
            <person name="Hollinger A."/>
            <person name="Honan T."/>
            <person name="Huard M.D."/>
            <person name="Hughes L."/>
            <person name="Hurhula B."/>
            <person name="Husby M.E."/>
            <person name="Kamat A."/>
            <person name="Kanga B."/>
            <person name="Kashin S."/>
            <person name="Khazanovich D."/>
            <person name="Kisner P."/>
            <person name="Lance K."/>
            <person name="Lara M."/>
            <person name="Lee W."/>
            <person name="Lennon N."/>
            <person name="Letendre F."/>
            <person name="LeVine R."/>
            <person name="Lipovsky A."/>
            <person name="Liu X."/>
            <person name="Liu J."/>
            <person name="Liu S."/>
            <person name="Lokyitsang T."/>
            <person name="Lokyitsang Y."/>
            <person name="Lubonja R."/>
            <person name="Lui A."/>
            <person name="MacDonald P."/>
            <person name="Magnisalis V."/>
            <person name="Maru K."/>
            <person name="Matthews C."/>
            <person name="McCusker W."/>
            <person name="McDonough S."/>
            <person name="Mehta T."/>
            <person name="Meldrim J."/>
            <person name="Meneus L."/>
            <person name="Mihai O."/>
            <person name="Mihalev A."/>
            <person name="Mihova T."/>
            <person name="Mittelman R."/>
            <person name="Mlenga V."/>
            <person name="Montmayeur A."/>
            <person name="Mulrain L."/>
            <person name="Navidi A."/>
            <person name="Naylor J."/>
            <person name="Negash T."/>
            <person name="Nguyen T."/>
            <person name="Nguyen N."/>
            <person name="Nicol R."/>
            <person name="Norbu C."/>
            <person name="Norbu N."/>
            <person name="Novod N."/>
            <person name="O'Neill B."/>
            <person name="Osman S."/>
            <person name="Markiewicz E."/>
            <person name="Oyono O.L."/>
            <person name="Patti C."/>
            <person name="Phunkhang P."/>
            <person name="Pierre F."/>
            <person name="Priest M."/>
            <person name="Raghuraman S."/>
            <person name="Rege F."/>
            <person name="Reyes R."/>
            <person name="Rise C."/>
            <person name="Rogov P."/>
            <person name="Ross K."/>
            <person name="Ryan E."/>
            <person name="Settipalli S."/>
            <person name="Shea T."/>
            <person name="Sherpa N."/>
            <person name="Shi L."/>
            <person name="Shih D."/>
            <person name="Sparrow T."/>
            <person name="Spaulding J."/>
            <person name="Stalker J."/>
            <person name="Stange-Thomann N."/>
            <person name="Stavropoulos S."/>
            <person name="Stone C."/>
            <person name="Strader C."/>
            <person name="Tesfaye S."/>
            <person name="Thomson T."/>
            <person name="Thoulutsang Y."/>
            <person name="Thoulutsang D."/>
            <person name="Topham K."/>
            <person name="Topping I."/>
            <person name="Tsamla T."/>
            <person name="Vassiliev H."/>
            <person name="Vo A."/>
            <person name="Wangchuk T."/>
            <person name="Wangdi T."/>
            <person name="Weiand M."/>
            <person name="Wilkinson J."/>
            <person name="Wilson A."/>
            <person name="Yadav S."/>
            <person name="Young G."/>
            <person name="Yu Q."/>
            <person name="Zembek L."/>
            <person name="Zhong D."/>
            <person name="Zimmer A."/>
            <person name="Zwirko Z."/>
            <person name="Jaffe D.B."/>
            <person name="Alvarez P."/>
            <person name="Brockman W."/>
            <person name="Butler J."/>
            <person name="Chin C."/>
            <person name="Gnerre S."/>
            <person name="Grabherr M."/>
            <person name="Kleber M."/>
            <person name="Mauceli E."/>
            <person name="MacCallum I."/>
        </authorList>
    </citation>
    <scope>NUCLEOTIDE SEQUENCE [LARGE SCALE GENOMIC DNA]</scope>
    <source>
        <strain evidence="2">MSH-3 / Tucson 14011-0111.49</strain>
    </source>
</reference>
<organism evidence="2">
    <name type="scientific">Drosophila persimilis</name>
    <name type="common">Fruit fly</name>
    <dbReference type="NCBI Taxonomy" id="7234"/>
    <lineage>
        <taxon>Eukaryota</taxon>
        <taxon>Metazoa</taxon>
        <taxon>Ecdysozoa</taxon>
        <taxon>Arthropoda</taxon>
        <taxon>Hexapoda</taxon>
        <taxon>Insecta</taxon>
        <taxon>Pterygota</taxon>
        <taxon>Neoptera</taxon>
        <taxon>Endopterygota</taxon>
        <taxon>Diptera</taxon>
        <taxon>Brachycera</taxon>
        <taxon>Muscomorpha</taxon>
        <taxon>Ephydroidea</taxon>
        <taxon>Drosophilidae</taxon>
        <taxon>Drosophila</taxon>
        <taxon>Sophophora</taxon>
    </lineage>
</organism>
<name>B4GD83_DROPE</name>
<proteinExistence type="predicted"/>
<accession>B4GD83</accession>
<gene>
    <name evidence="1" type="primary">Dper\GL11714</name>
    <name evidence="1" type="ORF">Dper_GL11714</name>
</gene>